<evidence type="ECO:0000313" key="3">
    <source>
        <dbReference type="Proteomes" id="UP001500466"/>
    </source>
</evidence>
<evidence type="ECO:0000256" key="1">
    <source>
        <dbReference type="SAM" id="MobiDB-lite"/>
    </source>
</evidence>
<dbReference type="EMBL" id="BAABHS010000014">
    <property type="protein sequence ID" value="GAA4971983.1"/>
    <property type="molecule type" value="Genomic_DNA"/>
</dbReference>
<name>A0ABP9HIU0_9ACTN</name>
<dbReference type="RefSeq" id="WP_345677153.1">
    <property type="nucleotide sequence ID" value="NZ_BAABHS010000014.1"/>
</dbReference>
<feature type="region of interest" description="Disordered" evidence="1">
    <location>
        <begin position="141"/>
        <end position="192"/>
    </location>
</feature>
<sequence length="192" mass="20232">MAIATDIRKTLADSTPFHAVVGAGDLAVEKIRGVPEQVAGIAAKAPKLDVAKLKATKIDVPKFEMPKFDVSAVPTDPKVIREKVAGTANDVQDFAKTQYGKARVQVETQYGKAGDYAERLREIYAELAARGQKIVEERLGTQDDAAAAPRPAVAQPPAATEPAAAPAPKPAKPAARKAPAKRPAKKTPPPAE</sequence>
<feature type="compositionally biased region" description="Basic residues" evidence="1">
    <location>
        <begin position="174"/>
        <end position="185"/>
    </location>
</feature>
<feature type="compositionally biased region" description="Low complexity" evidence="1">
    <location>
        <begin position="145"/>
        <end position="164"/>
    </location>
</feature>
<accession>A0ABP9HIU0</accession>
<keyword evidence="3" id="KW-1185">Reference proteome</keyword>
<organism evidence="2 3">
    <name type="scientific">Yinghuangia aomiensis</name>
    <dbReference type="NCBI Taxonomy" id="676205"/>
    <lineage>
        <taxon>Bacteria</taxon>
        <taxon>Bacillati</taxon>
        <taxon>Actinomycetota</taxon>
        <taxon>Actinomycetes</taxon>
        <taxon>Kitasatosporales</taxon>
        <taxon>Streptomycetaceae</taxon>
        <taxon>Yinghuangia</taxon>
    </lineage>
</organism>
<gene>
    <name evidence="2" type="ORF">GCM10023205_42500</name>
</gene>
<protein>
    <submittedName>
        <fullName evidence="2">Uncharacterized protein</fullName>
    </submittedName>
</protein>
<proteinExistence type="predicted"/>
<reference evidence="3" key="1">
    <citation type="journal article" date="2019" name="Int. J. Syst. Evol. Microbiol.">
        <title>The Global Catalogue of Microorganisms (GCM) 10K type strain sequencing project: providing services to taxonomists for standard genome sequencing and annotation.</title>
        <authorList>
            <consortium name="The Broad Institute Genomics Platform"/>
            <consortium name="The Broad Institute Genome Sequencing Center for Infectious Disease"/>
            <person name="Wu L."/>
            <person name="Ma J."/>
        </authorList>
    </citation>
    <scope>NUCLEOTIDE SEQUENCE [LARGE SCALE GENOMIC DNA]</scope>
    <source>
        <strain evidence="3">JCM 17986</strain>
    </source>
</reference>
<dbReference type="Proteomes" id="UP001500466">
    <property type="component" value="Unassembled WGS sequence"/>
</dbReference>
<evidence type="ECO:0000313" key="2">
    <source>
        <dbReference type="EMBL" id="GAA4971983.1"/>
    </source>
</evidence>
<comment type="caution">
    <text evidence="2">The sequence shown here is derived from an EMBL/GenBank/DDBJ whole genome shotgun (WGS) entry which is preliminary data.</text>
</comment>